<dbReference type="InterPro" id="IPR015943">
    <property type="entry name" value="WD40/YVTN_repeat-like_dom_sf"/>
</dbReference>
<keyword evidence="3" id="KW-0378">Hydrolase</keyword>
<dbReference type="SUPFAM" id="SSF50974">
    <property type="entry name" value="Nitrous oxide reductase, N-terminal domain"/>
    <property type="match status" value="1"/>
</dbReference>
<proteinExistence type="inferred from homology"/>
<dbReference type="InterPro" id="IPR050282">
    <property type="entry name" value="Cycloisomerase_2"/>
</dbReference>
<dbReference type="InterPro" id="IPR023827">
    <property type="entry name" value="Peptidase_S8_Asp-AS"/>
</dbReference>
<dbReference type="EMBL" id="CP121196">
    <property type="protein sequence ID" value="XBH19442.1"/>
    <property type="molecule type" value="Genomic_DNA"/>
</dbReference>
<dbReference type="InterPro" id="IPR019405">
    <property type="entry name" value="Lactonase_7-beta_prop"/>
</dbReference>
<name>A0AAU7DQW5_9BACT</name>
<evidence type="ECO:0000256" key="1">
    <source>
        <dbReference type="ARBA" id="ARBA00005564"/>
    </source>
</evidence>
<comment type="similarity">
    <text evidence="1">Belongs to the cycloisomerase 2 family.</text>
</comment>
<evidence type="ECO:0000256" key="4">
    <source>
        <dbReference type="SAM" id="SignalP"/>
    </source>
</evidence>
<sequence length="442" mass="45552">MKFKKFGKTLLMSALSAGVVIGISSCKQSYSVGFLYVTGTQTASTTGQGIISGFKIDHNTGNLTAIAGLPVSTGGANPSRAVLLTGGRFLYVLNRGTTTDGGPCSTTDVCSNANIAQFSIGGNGILAPQGIYYTQGNNPFRMIADSAGAHLYVLDHDAPSGAGCSLVFGQQTTTCGDITAFSIDPTTGRLSYLLNSQVTSASGAPLPYFPVPAEPIDFALASNYFLTLSGTPATGDSVFPYAYNNSSGQLTVNQNTSQPLNINAGTAIVSAGGEIYVLDDGLNTNQPPTNGAIYAFKPGTNGSLQAEADGYIPDNPTYSYPNYVLAANGKAFVYILNQGDNANTTNAQSGIASFKLTNPFQLQPISGATGSTGGTGAGPQCILEDPSNQFIYTANFYSSTITGLSINQNAGDLTPLSQATKAKDSYALPGPATWCVVTGRTS</sequence>
<feature type="chain" id="PRO_5043358110" evidence="4">
    <location>
        <begin position="18"/>
        <end position="442"/>
    </location>
</feature>
<keyword evidence="2" id="KW-0119">Carbohydrate metabolism</keyword>
<feature type="signal peptide" evidence="4">
    <location>
        <begin position="1"/>
        <end position="17"/>
    </location>
</feature>
<evidence type="ECO:0000256" key="2">
    <source>
        <dbReference type="ARBA" id="ARBA00022526"/>
    </source>
</evidence>
<dbReference type="Gene3D" id="2.130.10.10">
    <property type="entry name" value="YVTN repeat-like/Quinoprotein amine dehydrogenase"/>
    <property type="match status" value="2"/>
</dbReference>
<dbReference type="PROSITE" id="PS51257">
    <property type="entry name" value="PROKAR_LIPOPROTEIN"/>
    <property type="match status" value="1"/>
</dbReference>
<keyword evidence="4" id="KW-0732">Signal</keyword>
<dbReference type="RefSeq" id="WP_348264659.1">
    <property type="nucleotide sequence ID" value="NZ_CP121196.1"/>
</dbReference>
<reference evidence="5" key="1">
    <citation type="submission" date="2023-03" db="EMBL/GenBank/DDBJ databases">
        <title>Edaphobacter sp.</title>
        <authorList>
            <person name="Huber K.J."/>
            <person name="Papendorf J."/>
            <person name="Pilke C."/>
            <person name="Bunk B."/>
            <person name="Sproeer C."/>
            <person name="Pester M."/>
        </authorList>
    </citation>
    <scope>NUCLEOTIDE SEQUENCE</scope>
    <source>
        <strain evidence="5">DSM 110680</strain>
    </source>
</reference>
<dbReference type="AlphaFoldDB" id="A0AAU7DQW5"/>
<dbReference type="InterPro" id="IPR011045">
    <property type="entry name" value="N2O_reductase_N"/>
</dbReference>
<accession>A0AAU7DQW5</accession>
<dbReference type="PROSITE" id="PS00136">
    <property type="entry name" value="SUBTILASE_ASP"/>
    <property type="match status" value="1"/>
</dbReference>
<gene>
    <name evidence="5" type="ORF">P8935_09000</name>
</gene>
<keyword evidence="2" id="KW-0313">Glucose metabolism</keyword>
<dbReference type="Pfam" id="PF10282">
    <property type="entry name" value="Lactonase"/>
    <property type="match status" value="2"/>
</dbReference>
<evidence type="ECO:0000313" key="5">
    <source>
        <dbReference type="EMBL" id="XBH19442.1"/>
    </source>
</evidence>
<organism evidence="5">
    <name type="scientific">Telmatobacter sp. DSM 110680</name>
    <dbReference type="NCBI Taxonomy" id="3036704"/>
    <lineage>
        <taxon>Bacteria</taxon>
        <taxon>Pseudomonadati</taxon>
        <taxon>Acidobacteriota</taxon>
        <taxon>Terriglobia</taxon>
        <taxon>Terriglobales</taxon>
        <taxon>Acidobacteriaceae</taxon>
        <taxon>Telmatobacter</taxon>
    </lineage>
</organism>
<dbReference type="PANTHER" id="PTHR30344:SF1">
    <property type="entry name" value="6-PHOSPHOGLUCONOLACTONASE"/>
    <property type="match status" value="1"/>
</dbReference>
<protein>
    <submittedName>
        <fullName evidence="5">Beta-propeller fold lactonase family protein</fullName>
    </submittedName>
</protein>
<dbReference type="GO" id="GO:0017057">
    <property type="term" value="F:6-phosphogluconolactonase activity"/>
    <property type="evidence" value="ECO:0007669"/>
    <property type="project" value="TreeGrafter"/>
</dbReference>
<evidence type="ECO:0000256" key="3">
    <source>
        <dbReference type="ARBA" id="ARBA00022801"/>
    </source>
</evidence>
<dbReference type="GO" id="GO:0006006">
    <property type="term" value="P:glucose metabolic process"/>
    <property type="evidence" value="ECO:0007669"/>
    <property type="project" value="UniProtKB-KW"/>
</dbReference>
<dbReference type="PANTHER" id="PTHR30344">
    <property type="entry name" value="6-PHOSPHOGLUCONOLACTONASE-RELATED"/>
    <property type="match status" value="1"/>
</dbReference>